<dbReference type="InterPro" id="IPR000073">
    <property type="entry name" value="AB_hydrolase_1"/>
</dbReference>
<keyword evidence="1" id="KW-1133">Transmembrane helix</keyword>
<dbReference type="SUPFAM" id="SSF53474">
    <property type="entry name" value="alpha/beta-Hydrolases"/>
    <property type="match status" value="1"/>
</dbReference>
<dbReference type="InterPro" id="IPR029058">
    <property type="entry name" value="AB_hydrolase_fold"/>
</dbReference>
<protein>
    <submittedName>
        <fullName evidence="3">Protein ABHD13</fullName>
    </submittedName>
</protein>
<evidence type="ECO:0000313" key="3">
    <source>
        <dbReference type="EMBL" id="GBG25387.1"/>
    </source>
</evidence>
<name>A0A2R5G2X9_9STRA</name>
<evidence type="ECO:0000256" key="1">
    <source>
        <dbReference type="SAM" id="Phobius"/>
    </source>
</evidence>
<organism evidence="3 4">
    <name type="scientific">Hondaea fermentalgiana</name>
    <dbReference type="NCBI Taxonomy" id="2315210"/>
    <lineage>
        <taxon>Eukaryota</taxon>
        <taxon>Sar</taxon>
        <taxon>Stramenopiles</taxon>
        <taxon>Bigyra</taxon>
        <taxon>Labyrinthulomycetes</taxon>
        <taxon>Thraustochytrida</taxon>
        <taxon>Thraustochytriidae</taxon>
        <taxon>Hondaea</taxon>
    </lineage>
</organism>
<dbReference type="Proteomes" id="UP000241890">
    <property type="component" value="Unassembled WGS sequence"/>
</dbReference>
<feature type="transmembrane region" description="Helical" evidence="1">
    <location>
        <begin position="241"/>
        <end position="260"/>
    </location>
</feature>
<dbReference type="Pfam" id="PF00561">
    <property type="entry name" value="Abhydrolase_1"/>
    <property type="match status" value="1"/>
</dbReference>
<sequence>MLSEMLQEYGMEDVTVGRAVVGTLLLHIVWLRHNSLLPDLARNAGRLALVVARLVMVILMLENLVSLLVLPAQVIHSTETADGLAMKGWDILNVSVPVSRGPAIHVSAGVFTPAEEPGHKGLTIILLPPNGASFEEFADFMIAYAKDAGAERVVGINYRGVGQSEGGATCAKDLVDDAEAVIEYLIKERGYDEKLMLVHGWSLGGAVALQLRQKRPHLLVVSDRSFRSLSAAAISMLEEPIPSGAVGLFAGFVAAFVLCGDSLKQFRFVSKWGGAALAIVFAIGGLKMLVPDALHLLKWEFDIQAPEVLYSSPLIVLFHREDGIIAFDDVSLHQSLDLNQPMVIPIEMEHVIVDNPAGSHMYVANSIESEWSLLIKAIHENLPKA</sequence>
<evidence type="ECO:0000259" key="2">
    <source>
        <dbReference type="Pfam" id="PF00561"/>
    </source>
</evidence>
<dbReference type="PANTHER" id="PTHR12277">
    <property type="entry name" value="ALPHA/BETA HYDROLASE DOMAIN-CONTAINING PROTEIN"/>
    <property type="match status" value="1"/>
</dbReference>
<keyword evidence="4" id="KW-1185">Reference proteome</keyword>
<feature type="domain" description="AB hydrolase-1" evidence="2">
    <location>
        <begin position="124"/>
        <end position="217"/>
    </location>
</feature>
<dbReference type="OrthoDB" id="62231at2759"/>
<comment type="caution">
    <text evidence="3">The sequence shown here is derived from an EMBL/GenBank/DDBJ whole genome shotgun (WGS) entry which is preliminary data.</text>
</comment>
<dbReference type="AlphaFoldDB" id="A0A2R5G2X9"/>
<dbReference type="Gene3D" id="3.40.50.1820">
    <property type="entry name" value="alpha/beta hydrolase"/>
    <property type="match status" value="1"/>
</dbReference>
<reference evidence="3 4" key="1">
    <citation type="submission" date="2017-12" db="EMBL/GenBank/DDBJ databases">
        <title>Sequencing, de novo assembly and annotation of complete genome of a new Thraustochytrid species, strain FCC1311.</title>
        <authorList>
            <person name="Sedici K."/>
            <person name="Godart F."/>
            <person name="Aiese Cigliano R."/>
            <person name="Sanseverino W."/>
            <person name="Barakat M."/>
            <person name="Ortet P."/>
            <person name="Marechal E."/>
            <person name="Cagnac O."/>
            <person name="Amato A."/>
        </authorList>
    </citation>
    <scope>NUCLEOTIDE SEQUENCE [LARGE SCALE GENOMIC DNA]</scope>
</reference>
<feature type="transmembrane region" description="Helical" evidence="1">
    <location>
        <begin position="272"/>
        <end position="290"/>
    </location>
</feature>
<accession>A0A2R5G2X9</accession>
<keyword evidence="1" id="KW-0472">Membrane</keyword>
<keyword evidence="1" id="KW-0812">Transmembrane</keyword>
<dbReference type="InParanoid" id="A0A2R5G2X9"/>
<dbReference type="EMBL" id="BEYU01000012">
    <property type="protein sequence ID" value="GBG25387.1"/>
    <property type="molecule type" value="Genomic_DNA"/>
</dbReference>
<gene>
    <name evidence="3" type="ORF">FCC1311_016052</name>
</gene>
<dbReference type="PANTHER" id="PTHR12277:SF81">
    <property type="entry name" value="PROTEIN ABHD13"/>
    <property type="match status" value="1"/>
</dbReference>
<evidence type="ECO:0000313" key="4">
    <source>
        <dbReference type="Proteomes" id="UP000241890"/>
    </source>
</evidence>
<proteinExistence type="predicted"/>